<gene>
    <name evidence="1" type="ORF">BU26DRAFT_321377</name>
</gene>
<accession>A0A6A6ICN0</accession>
<organism evidence="1 2">
    <name type="scientific">Trematosphaeria pertusa</name>
    <dbReference type="NCBI Taxonomy" id="390896"/>
    <lineage>
        <taxon>Eukaryota</taxon>
        <taxon>Fungi</taxon>
        <taxon>Dikarya</taxon>
        <taxon>Ascomycota</taxon>
        <taxon>Pezizomycotina</taxon>
        <taxon>Dothideomycetes</taxon>
        <taxon>Pleosporomycetidae</taxon>
        <taxon>Pleosporales</taxon>
        <taxon>Massarineae</taxon>
        <taxon>Trematosphaeriaceae</taxon>
        <taxon>Trematosphaeria</taxon>
    </lineage>
</organism>
<dbReference type="GeneID" id="54575397"/>
<dbReference type="AlphaFoldDB" id="A0A6A6ICN0"/>
<protein>
    <submittedName>
        <fullName evidence="1">Uncharacterized protein</fullName>
    </submittedName>
</protein>
<keyword evidence="2" id="KW-1185">Reference proteome</keyword>
<evidence type="ECO:0000313" key="1">
    <source>
        <dbReference type="EMBL" id="KAF2247818.1"/>
    </source>
</evidence>
<proteinExistence type="predicted"/>
<sequence>MFQVGQLRRMVRAPLVGSDSKAAAWLGPCGWAGLGWAGLGWAGFWAGAGGVEGGWVIVAPRGRAHRCRWQGVRWAWGIGWFEDFVASRYLSPTLGPLTVMTPASISAWTHS</sequence>
<dbReference type="EMBL" id="ML987196">
    <property type="protein sequence ID" value="KAF2247818.1"/>
    <property type="molecule type" value="Genomic_DNA"/>
</dbReference>
<dbReference type="Proteomes" id="UP000800094">
    <property type="component" value="Unassembled WGS sequence"/>
</dbReference>
<name>A0A6A6ICN0_9PLEO</name>
<reference evidence="1" key="1">
    <citation type="journal article" date="2020" name="Stud. Mycol.">
        <title>101 Dothideomycetes genomes: a test case for predicting lifestyles and emergence of pathogens.</title>
        <authorList>
            <person name="Haridas S."/>
            <person name="Albert R."/>
            <person name="Binder M."/>
            <person name="Bloem J."/>
            <person name="Labutti K."/>
            <person name="Salamov A."/>
            <person name="Andreopoulos B."/>
            <person name="Baker S."/>
            <person name="Barry K."/>
            <person name="Bills G."/>
            <person name="Bluhm B."/>
            <person name="Cannon C."/>
            <person name="Castanera R."/>
            <person name="Culley D."/>
            <person name="Daum C."/>
            <person name="Ezra D."/>
            <person name="Gonzalez J."/>
            <person name="Henrissat B."/>
            <person name="Kuo A."/>
            <person name="Liang C."/>
            <person name="Lipzen A."/>
            <person name="Lutzoni F."/>
            <person name="Magnuson J."/>
            <person name="Mondo S."/>
            <person name="Nolan M."/>
            <person name="Ohm R."/>
            <person name="Pangilinan J."/>
            <person name="Park H.-J."/>
            <person name="Ramirez L."/>
            <person name="Alfaro M."/>
            <person name="Sun H."/>
            <person name="Tritt A."/>
            <person name="Yoshinaga Y."/>
            <person name="Zwiers L.-H."/>
            <person name="Turgeon B."/>
            <person name="Goodwin S."/>
            <person name="Spatafora J."/>
            <person name="Crous P."/>
            <person name="Grigoriev I."/>
        </authorList>
    </citation>
    <scope>NUCLEOTIDE SEQUENCE</scope>
    <source>
        <strain evidence="1">CBS 122368</strain>
    </source>
</reference>
<dbReference type="RefSeq" id="XP_033682822.1">
    <property type="nucleotide sequence ID" value="XM_033822067.1"/>
</dbReference>
<evidence type="ECO:0000313" key="2">
    <source>
        <dbReference type="Proteomes" id="UP000800094"/>
    </source>
</evidence>